<dbReference type="SUPFAM" id="SSF52833">
    <property type="entry name" value="Thioredoxin-like"/>
    <property type="match status" value="1"/>
</dbReference>
<dbReference type="InterPro" id="IPR013766">
    <property type="entry name" value="Thioredoxin_domain"/>
</dbReference>
<evidence type="ECO:0000313" key="2">
    <source>
        <dbReference type="EMBL" id="MBR7554708.1"/>
    </source>
</evidence>
<sequence length="111" mass="12963">MSMNVINEKNAQFLVKKKQYHILFINSPFCGTCKVAKRMLLYLEDTLEDNKFYELNGLTAPDFLQQYSIMSVPCLMVFKDGQPVDRIYTFHSVPYLLKELGPYLVTEKNKI</sequence>
<dbReference type="RefSeq" id="WP_212371128.1">
    <property type="nucleotide sequence ID" value="NZ_JAGSIE010000036.1"/>
</dbReference>
<dbReference type="CDD" id="cd02947">
    <property type="entry name" value="TRX_family"/>
    <property type="match status" value="1"/>
</dbReference>
<dbReference type="Proteomes" id="UP000675431">
    <property type="component" value="Unassembled WGS sequence"/>
</dbReference>
<comment type="caution">
    <text evidence="2">The sequence shown here is derived from an EMBL/GenBank/DDBJ whole genome shotgun (WGS) entry which is preliminary data.</text>
</comment>
<name>A0A941HTS4_9BACI</name>
<reference evidence="2 3" key="1">
    <citation type="submission" date="2021-04" db="EMBL/GenBank/DDBJ databases">
        <title>Allobacillus sp. nov. SKP8-2 isolated from shrimp paste.</title>
        <authorList>
            <person name="Tanasupawat S."/>
            <person name="Yiamsombat S."/>
            <person name="Kanchanasin P."/>
            <person name="Kuncharoen N."/>
        </authorList>
    </citation>
    <scope>NUCLEOTIDE SEQUENCE [LARGE SCALE GENOMIC DNA]</scope>
    <source>
        <strain evidence="2 3">SKP8-2</strain>
    </source>
</reference>
<dbReference type="InterPro" id="IPR036249">
    <property type="entry name" value="Thioredoxin-like_sf"/>
</dbReference>
<accession>A0A941HTS4</accession>
<dbReference type="AlphaFoldDB" id="A0A941HTS4"/>
<dbReference type="Pfam" id="PF00085">
    <property type="entry name" value="Thioredoxin"/>
    <property type="match status" value="1"/>
</dbReference>
<evidence type="ECO:0000313" key="3">
    <source>
        <dbReference type="Proteomes" id="UP000675431"/>
    </source>
</evidence>
<gene>
    <name evidence="2" type="ORF">KC820_11285</name>
</gene>
<organism evidence="2 3">
    <name type="scientific">Allobacillus saliphilus</name>
    <dbReference type="NCBI Taxonomy" id="2912308"/>
    <lineage>
        <taxon>Bacteria</taxon>
        <taxon>Bacillati</taxon>
        <taxon>Bacillota</taxon>
        <taxon>Bacilli</taxon>
        <taxon>Bacillales</taxon>
        <taxon>Bacillaceae</taxon>
        <taxon>Allobacillus</taxon>
    </lineage>
</organism>
<proteinExistence type="predicted"/>
<keyword evidence="3" id="KW-1185">Reference proteome</keyword>
<feature type="domain" description="Thioredoxin" evidence="1">
    <location>
        <begin position="7"/>
        <end position="87"/>
    </location>
</feature>
<protein>
    <submittedName>
        <fullName evidence="2">Thioredoxin family protein</fullName>
    </submittedName>
</protein>
<evidence type="ECO:0000259" key="1">
    <source>
        <dbReference type="Pfam" id="PF00085"/>
    </source>
</evidence>
<dbReference type="Gene3D" id="3.40.30.10">
    <property type="entry name" value="Glutaredoxin"/>
    <property type="match status" value="1"/>
</dbReference>
<dbReference type="EMBL" id="JAGSIE010000036">
    <property type="protein sequence ID" value="MBR7554708.1"/>
    <property type="molecule type" value="Genomic_DNA"/>
</dbReference>